<evidence type="ECO:0000313" key="3">
    <source>
        <dbReference type="EMBL" id="MPL94592.1"/>
    </source>
</evidence>
<reference evidence="3" key="1">
    <citation type="submission" date="2019-08" db="EMBL/GenBank/DDBJ databases">
        <authorList>
            <person name="Kucharzyk K."/>
            <person name="Murdoch R.W."/>
            <person name="Higgins S."/>
            <person name="Loffler F."/>
        </authorList>
    </citation>
    <scope>NUCLEOTIDE SEQUENCE</scope>
</reference>
<dbReference type="InterPro" id="IPR005543">
    <property type="entry name" value="PASTA_dom"/>
</dbReference>
<keyword evidence="1" id="KW-0472">Membrane</keyword>
<keyword evidence="1" id="KW-1133">Transmembrane helix</keyword>
<dbReference type="Pfam" id="PF03793">
    <property type="entry name" value="PASTA"/>
    <property type="match status" value="2"/>
</dbReference>
<feature type="domain" description="PASTA" evidence="2">
    <location>
        <begin position="41"/>
        <end position="107"/>
    </location>
</feature>
<organism evidence="3">
    <name type="scientific">bioreactor metagenome</name>
    <dbReference type="NCBI Taxonomy" id="1076179"/>
    <lineage>
        <taxon>unclassified sequences</taxon>
        <taxon>metagenomes</taxon>
        <taxon>ecological metagenomes</taxon>
    </lineage>
</organism>
<accession>A0A644VVW1</accession>
<name>A0A644VVW1_9ZZZZ</name>
<sequence length="282" mass="31620">MSLFDFLKSRVFLKNLGLIAAVFFGILIIVFVSLNFYTRHGSEYVMPEIEGSLMEEIEDIEEMDNFEVIVLDSIYTPGEHAGKIISQDPKAGSKIKKGRKIYVVVTSSIGETIPMPNCKDQSVRSAVNQLTNAGLRVGKFIFNIGDFNSVVVGQRYKGNPIEEGSQIQRGEEIDLVVEMNQEKYSTTMPNIIGLTEPEAEKKLWEAALNVGKKTFEGKKDIVHSRVVSFSPNSSSVSKGTTVSIEFMNDTKPNYNNKVKRFKMSEPIVEDTINQIIEINDEF</sequence>
<dbReference type="SMART" id="SM00740">
    <property type="entry name" value="PASTA"/>
    <property type="match status" value="3"/>
</dbReference>
<feature type="transmembrane region" description="Helical" evidence="1">
    <location>
        <begin position="12"/>
        <end position="37"/>
    </location>
</feature>
<protein>
    <recommendedName>
        <fullName evidence="2">PASTA domain-containing protein</fullName>
    </recommendedName>
</protein>
<dbReference type="EMBL" id="VSSQ01000434">
    <property type="protein sequence ID" value="MPL94592.1"/>
    <property type="molecule type" value="Genomic_DNA"/>
</dbReference>
<dbReference type="Gene3D" id="3.30.10.20">
    <property type="match status" value="3"/>
</dbReference>
<comment type="caution">
    <text evidence="3">The sequence shown here is derived from an EMBL/GenBank/DDBJ whole genome shotgun (WGS) entry which is preliminary data.</text>
</comment>
<evidence type="ECO:0000256" key="1">
    <source>
        <dbReference type="SAM" id="Phobius"/>
    </source>
</evidence>
<dbReference type="SUPFAM" id="SSF54184">
    <property type="entry name" value="Penicillin-binding protein 2x (pbp-2x), c-terminal domain"/>
    <property type="match status" value="1"/>
</dbReference>
<evidence type="ECO:0000259" key="2">
    <source>
        <dbReference type="PROSITE" id="PS51178"/>
    </source>
</evidence>
<dbReference type="PROSITE" id="PS51178">
    <property type="entry name" value="PASTA"/>
    <property type="match status" value="1"/>
</dbReference>
<dbReference type="CDD" id="cd06577">
    <property type="entry name" value="PASTA_pknB"/>
    <property type="match status" value="2"/>
</dbReference>
<proteinExistence type="predicted"/>
<dbReference type="AlphaFoldDB" id="A0A644VVW1"/>
<gene>
    <name evidence="3" type="ORF">SDC9_40746</name>
</gene>
<keyword evidence="1" id="KW-0812">Transmembrane</keyword>